<organism evidence="2 3">
    <name type="scientific">Geobacter hydrogenophilus</name>
    <dbReference type="NCBI Taxonomy" id="40983"/>
    <lineage>
        <taxon>Bacteria</taxon>
        <taxon>Pseudomonadati</taxon>
        <taxon>Thermodesulfobacteriota</taxon>
        <taxon>Desulfuromonadia</taxon>
        <taxon>Geobacterales</taxon>
        <taxon>Geobacteraceae</taxon>
        <taxon>Geobacter</taxon>
    </lineage>
</organism>
<evidence type="ECO:0000313" key="2">
    <source>
        <dbReference type="EMBL" id="GLI39781.1"/>
    </source>
</evidence>
<dbReference type="RefSeq" id="WP_214184616.1">
    <property type="nucleotide sequence ID" value="NZ_BSDS01000002.1"/>
</dbReference>
<keyword evidence="3" id="KW-1185">Reference proteome</keyword>
<proteinExistence type="predicted"/>
<dbReference type="AlphaFoldDB" id="A0A9W6LEQ6"/>
<feature type="region of interest" description="Disordered" evidence="1">
    <location>
        <begin position="16"/>
        <end position="42"/>
    </location>
</feature>
<reference evidence="2" key="1">
    <citation type="submission" date="2022-12" db="EMBL/GenBank/DDBJ databases">
        <title>Reference genome sequencing for broad-spectrum identification of bacterial and archaeal isolates by mass spectrometry.</title>
        <authorList>
            <person name="Sekiguchi Y."/>
            <person name="Tourlousse D.M."/>
        </authorList>
    </citation>
    <scope>NUCLEOTIDE SEQUENCE</scope>
    <source>
        <strain evidence="2">H2</strain>
    </source>
</reference>
<dbReference type="Proteomes" id="UP001144352">
    <property type="component" value="Unassembled WGS sequence"/>
</dbReference>
<gene>
    <name evidence="2" type="ORF">GHYDROH2_32820</name>
</gene>
<accession>A0A9W6LEQ6</accession>
<sequence>MKIYRFDTQTGVYLGEDFTDDPGMGTPILPSDSTTIAPPQVKPGDTLYFNEREQRWEVRNRPTPLSLIRSAGKIGTLASETETKS</sequence>
<name>A0A9W6LEQ6_9BACT</name>
<evidence type="ECO:0000256" key="1">
    <source>
        <dbReference type="SAM" id="MobiDB-lite"/>
    </source>
</evidence>
<evidence type="ECO:0000313" key="3">
    <source>
        <dbReference type="Proteomes" id="UP001144352"/>
    </source>
</evidence>
<protein>
    <submittedName>
        <fullName evidence="2">Uncharacterized protein</fullName>
    </submittedName>
</protein>
<dbReference type="EMBL" id="BSDS01000002">
    <property type="protein sequence ID" value="GLI39781.1"/>
    <property type="molecule type" value="Genomic_DNA"/>
</dbReference>
<comment type="caution">
    <text evidence="2">The sequence shown here is derived from an EMBL/GenBank/DDBJ whole genome shotgun (WGS) entry which is preliminary data.</text>
</comment>